<gene>
    <name evidence="11" type="ORF">DB31_0803</name>
</gene>
<dbReference type="Pfam" id="PF00069">
    <property type="entry name" value="Pkinase"/>
    <property type="match status" value="1"/>
</dbReference>
<dbReference type="SMART" id="SM00220">
    <property type="entry name" value="S_TKc"/>
    <property type="match status" value="1"/>
</dbReference>
<dbReference type="STRING" id="394096.DB31_0803"/>
<dbReference type="PANTHER" id="PTHR43671">
    <property type="entry name" value="SERINE/THREONINE-PROTEIN KINASE NEK"/>
    <property type="match status" value="1"/>
</dbReference>
<feature type="region of interest" description="Disordered" evidence="9">
    <location>
        <begin position="355"/>
        <end position="417"/>
    </location>
</feature>
<sequence length="470" mass="50474">MLNDSASSPLHPALLPLGTQVGPWRVVDWAGRGVNGAVYRAVRIGQEHLPPVALKVAMLPEDPRYGRERELLSRTLHPHIPRLVDSGFWVSPTGARHPFVAMEWVDGVPLYDWARMFRPSAAQQLRLLAQVALTLQYLHVQDALHRDLKGANLLIRRFDNRLFVTDFGSGIYPDATSLTPQQLPPGTPAYRSPEAWLFTQRHRLSSERYRPGPADDVFALGVTACVLATGKYPEMGDLQKDAQGHGYLDSLRLPRALFSARVEPPLRELILHMLAIRPEERITAAELAPALERAADSLHSPSPAASAAPSAQPAQPARRHRLAHAATSGAFLARAAGVALLLLLGVRDGAGPAPDAEPLAAGASPSEGAPAGLGETAASASPTASPPSSSQPVAADTLPEPYEGQTQPDKKGRCPHPRQVVLNGVCWSRIGVNREECDASTGHMYQGACYVPIFAPGAQRPNTSGAKPPR</sequence>
<dbReference type="PANTHER" id="PTHR43671:SF98">
    <property type="entry name" value="SERINE_THREONINE-PROTEIN KINASE NEK11"/>
    <property type="match status" value="1"/>
</dbReference>
<dbReference type="CDD" id="cd14014">
    <property type="entry name" value="STKc_PknB_like"/>
    <property type="match status" value="1"/>
</dbReference>
<dbReference type="GO" id="GO:0005524">
    <property type="term" value="F:ATP binding"/>
    <property type="evidence" value="ECO:0007669"/>
    <property type="project" value="UniProtKB-KW"/>
</dbReference>
<feature type="compositionally biased region" description="Low complexity" evidence="9">
    <location>
        <begin position="294"/>
        <end position="316"/>
    </location>
</feature>
<keyword evidence="5" id="KW-0418">Kinase</keyword>
<dbReference type="GO" id="GO:0004674">
    <property type="term" value="F:protein serine/threonine kinase activity"/>
    <property type="evidence" value="ECO:0007669"/>
    <property type="project" value="UniProtKB-KW"/>
</dbReference>
<evidence type="ECO:0000256" key="2">
    <source>
        <dbReference type="ARBA" id="ARBA00022527"/>
    </source>
</evidence>
<dbReference type="Proteomes" id="UP000028725">
    <property type="component" value="Unassembled WGS sequence"/>
</dbReference>
<dbReference type="InterPro" id="IPR050660">
    <property type="entry name" value="NEK_Ser/Thr_kinase"/>
</dbReference>
<feature type="domain" description="Protein kinase" evidence="10">
    <location>
        <begin position="24"/>
        <end position="291"/>
    </location>
</feature>
<name>A0A085WF67_9BACT</name>
<evidence type="ECO:0000313" key="12">
    <source>
        <dbReference type="Proteomes" id="UP000028725"/>
    </source>
</evidence>
<comment type="catalytic activity">
    <reaction evidence="7">
        <text>L-threonyl-[protein] + ATP = O-phospho-L-threonyl-[protein] + ADP + H(+)</text>
        <dbReference type="Rhea" id="RHEA:46608"/>
        <dbReference type="Rhea" id="RHEA-COMP:11060"/>
        <dbReference type="Rhea" id="RHEA-COMP:11605"/>
        <dbReference type="ChEBI" id="CHEBI:15378"/>
        <dbReference type="ChEBI" id="CHEBI:30013"/>
        <dbReference type="ChEBI" id="CHEBI:30616"/>
        <dbReference type="ChEBI" id="CHEBI:61977"/>
        <dbReference type="ChEBI" id="CHEBI:456216"/>
        <dbReference type="EC" id="2.7.11.1"/>
    </reaction>
</comment>
<evidence type="ECO:0000256" key="3">
    <source>
        <dbReference type="ARBA" id="ARBA00022679"/>
    </source>
</evidence>
<evidence type="ECO:0000256" key="4">
    <source>
        <dbReference type="ARBA" id="ARBA00022741"/>
    </source>
</evidence>
<comment type="catalytic activity">
    <reaction evidence="8">
        <text>L-seryl-[protein] + ATP = O-phospho-L-seryl-[protein] + ADP + H(+)</text>
        <dbReference type="Rhea" id="RHEA:17989"/>
        <dbReference type="Rhea" id="RHEA-COMP:9863"/>
        <dbReference type="Rhea" id="RHEA-COMP:11604"/>
        <dbReference type="ChEBI" id="CHEBI:15378"/>
        <dbReference type="ChEBI" id="CHEBI:29999"/>
        <dbReference type="ChEBI" id="CHEBI:30616"/>
        <dbReference type="ChEBI" id="CHEBI:83421"/>
        <dbReference type="ChEBI" id="CHEBI:456216"/>
        <dbReference type="EC" id="2.7.11.1"/>
    </reaction>
</comment>
<dbReference type="SUPFAM" id="SSF56112">
    <property type="entry name" value="Protein kinase-like (PK-like)"/>
    <property type="match status" value="1"/>
</dbReference>
<evidence type="ECO:0000256" key="8">
    <source>
        <dbReference type="ARBA" id="ARBA00048679"/>
    </source>
</evidence>
<feature type="region of interest" description="Disordered" evidence="9">
    <location>
        <begin position="294"/>
        <end position="322"/>
    </location>
</feature>
<evidence type="ECO:0000256" key="7">
    <source>
        <dbReference type="ARBA" id="ARBA00047899"/>
    </source>
</evidence>
<keyword evidence="3" id="KW-0808">Transferase</keyword>
<reference evidence="11 12" key="1">
    <citation type="submission" date="2014-04" db="EMBL/GenBank/DDBJ databases">
        <title>Genome assembly of Hyalangium minutum DSM 14724.</title>
        <authorList>
            <person name="Sharma G."/>
            <person name="Subramanian S."/>
        </authorList>
    </citation>
    <scope>NUCLEOTIDE SEQUENCE [LARGE SCALE GENOMIC DNA]</scope>
    <source>
        <strain evidence="11 12">DSM 14724</strain>
    </source>
</reference>
<dbReference type="RefSeq" id="WP_052420224.1">
    <property type="nucleotide sequence ID" value="NZ_JMCB01000010.1"/>
</dbReference>
<dbReference type="OrthoDB" id="9801841at2"/>
<evidence type="ECO:0000256" key="6">
    <source>
        <dbReference type="ARBA" id="ARBA00022840"/>
    </source>
</evidence>
<dbReference type="PROSITE" id="PS50011">
    <property type="entry name" value="PROTEIN_KINASE_DOM"/>
    <property type="match status" value="1"/>
</dbReference>
<feature type="compositionally biased region" description="Low complexity" evidence="9">
    <location>
        <begin position="358"/>
        <end position="395"/>
    </location>
</feature>
<accession>A0A085WF67</accession>
<evidence type="ECO:0000313" key="11">
    <source>
        <dbReference type="EMBL" id="KFE66330.1"/>
    </source>
</evidence>
<keyword evidence="4" id="KW-0547">Nucleotide-binding</keyword>
<dbReference type="Gene3D" id="1.10.510.10">
    <property type="entry name" value="Transferase(Phosphotransferase) domain 1"/>
    <property type="match status" value="1"/>
</dbReference>
<evidence type="ECO:0000256" key="5">
    <source>
        <dbReference type="ARBA" id="ARBA00022777"/>
    </source>
</evidence>
<dbReference type="InterPro" id="IPR011009">
    <property type="entry name" value="Kinase-like_dom_sf"/>
</dbReference>
<dbReference type="EC" id="2.7.11.1" evidence="1"/>
<dbReference type="InterPro" id="IPR000719">
    <property type="entry name" value="Prot_kinase_dom"/>
</dbReference>
<dbReference type="AlphaFoldDB" id="A0A085WF67"/>
<dbReference type="EMBL" id="JMCB01000010">
    <property type="protein sequence ID" value="KFE66330.1"/>
    <property type="molecule type" value="Genomic_DNA"/>
</dbReference>
<organism evidence="11 12">
    <name type="scientific">Hyalangium minutum</name>
    <dbReference type="NCBI Taxonomy" id="394096"/>
    <lineage>
        <taxon>Bacteria</taxon>
        <taxon>Pseudomonadati</taxon>
        <taxon>Myxococcota</taxon>
        <taxon>Myxococcia</taxon>
        <taxon>Myxococcales</taxon>
        <taxon>Cystobacterineae</taxon>
        <taxon>Archangiaceae</taxon>
        <taxon>Hyalangium</taxon>
    </lineage>
</organism>
<keyword evidence="12" id="KW-1185">Reference proteome</keyword>
<comment type="caution">
    <text evidence="11">The sequence shown here is derived from an EMBL/GenBank/DDBJ whole genome shotgun (WGS) entry which is preliminary data.</text>
</comment>
<proteinExistence type="predicted"/>
<keyword evidence="6" id="KW-0067">ATP-binding</keyword>
<evidence type="ECO:0000256" key="1">
    <source>
        <dbReference type="ARBA" id="ARBA00012513"/>
    </source>
</evidence>
<evidence type="ECO:0000256" key="9">
    <source>
        <dbReference type="SAM" id="MobiDB-lite"/>
    </source>
</evidence>
<keyword evidence="2" id="KW-0723">Serine/threonine-protein kinase</keyword>
<evidence type="ECO:0000259" key="10">
    <source>
        <dbReference type="PROSITE" id="PS50011"/>
    </source>
</evidence>
<protein>
    <recommendedName>
        <fullName evidence="1">non-specific serine/threonine protein kinase</fullName>
        <ecNumber evidence="1">2.7.11.1</ecNumber>
    </recommendedName>
</protein>
<dbReference type="Gene3D" id="3.30.200.20">
    <property type="entry name" value="Phosphorylase Kinase, domain 1"/>
    <property type="match status" value="1"/>
</dbReference>